<name>A0A834MMS7_RHYFE</name>
<gene>
    <name evidence="2" type="ORF">GWI33_022120</name>
</gene>
<feature type="region of interest" description="Disordered" evidence="1">
    <location>
        <begin position="61"/>
        <end position="107"/>
    </location>
</feature>
<proteinExistence type="predicted"/>
<evidence type="ECO:0000313" key="3">
    <source>
        <dbReference type="Proteomes" id="UP000625711"/>
    </source>
</evidence>
<evidence type="ECO:0000256" key="1">
    <source>
        <dbReference type="SAM" id="MobiDB-lite"/>
    </source>
</evidence>
<dbReference type="AlphaFoldDB" id="A0A834MMS7"/>
<keyword evidence="3" id="KW-1185">Reference proteome</keyword>
<organism evidence="2 3">
    <name type="scientific">Rhynchophorus ferrugineus</name>
    <name type="common">Red palm weevil</name>
    <name type="synonym">Curculio ferrugineus</name>
    <dbReference type="NCBI Taxonomy" id="354439"/>
    <lineage>
        <taxon>Eukaryota</taxon>
        <taxon>Metazoa</taxon>
        <taxon>Ecdysozoa</taxon>
        <taxon>Arthropoda</taxon>
        <taxon>Hexapoda</taxon>
        <taxon>Insecta</taxon>
        <taxon>Pterygota</taxon>
        <taxon>Neoptera</taxon>
        <taxon>Endopterygota</taxon>
        <taxon>Coleoptera</taxon>
        <taxon>Polyphaga</taxon>
        <taxon>Cucujiformia</taxon>
        <taxon>Curculionidae</taxon>
        <taxon>Dryophthorinae</taxon>
        <taxon>Rhynchophorus</taxon>
    </lineage>
</organism>
<evidence type="ECO:0000313" key="2">
    <source>
        <dbReference type="EMBL" id="KAF7284534.1"/>
    </source>
</evidence>
<protein>
    <submittedName>
        <fullName evidence="2">Uncharacterized protein</fullName>
    </submittedName>
</protein>
<accession>A0A834MMS7</accession>
<comment type="caution">
    <text evidence="2">The sequence shown here is derived from an EMBL/GenBank/DDBJ whole genome shotgun (WGS) entry which is preliminary data.</text>
</comment>
<dbReference type="Proteomes" id="UP000625711">
    <property type="component" value="Unassembled WGS sequence"/>
</dbReference>
<reference evidence="2" key="1">
    <citation type="submission" date="2020-08" db="EMBL/GenBank/DDBJ databases">
        <title>Genome sequencing and assembly of the red palm weevil Rhynchophorus ferrugineus.</title>
        <authorList>
            <person name="Dias G.B."/>
            <person name="Bergman C.M."/>
            <person name="Manee M."/>
        </authorList>
    </citation>
    <scope>NUCLEOTIDE SEQUENCE</scope>
    <source>
        <strain evidence="2">AA-2017</strain>
        <tissue evidence="2">Whole larva</tissue>
    </source>
</reference>
<feature type="compositionally biased region" description="Basic and acidic residues" evidence="1">
    <location>
        <begin position="61"/>
        <end position="76"/>
    </location>
</feature>
<dbReference type="EMBL" id="JAACXV010000077">
    <property type="protein sequence ID" value="KAF7284534.1"/>
    <property type="molecule type" value="Genomic_DNA"/>
</dbReference>
<sequence>MNRDINIHVNKRNNLFLTPTPLSSQNVQLHPTPIFLYTLNPVGIQITPAVADYRCRLGPKNEVESRRDVATRRETGGLDGDPVKLTGGEGGPGSKRERASFKANNGEFSPGKVRLRSLSLHDIFSTSASHRPPLASFGGSPAGSFSLLLDHLENFKRNQ</sequence>